<gene>
    <name evidence="1" type="ORF">VI08_12715</name>
</gene>
<dbReference type="EMBL" id="JZRB01000026">
    <property type="protein sequence ID" value="KJV32040.1"/>
    <property type="molecule type" value="Genomic_DNA"/>
</dbReference>
<dbReference type="AlphaFoldDB" id="A0A0F3KLA6"/>
<dbReference type="PATRIC" id="fig|345309.4.peg.1889"/>
<sequence>MLVTFINTEEASTLATSIIVGYRPFPGRTDLVIAILLEVYEAMQRAGLITARRPWIMRSEDGNVVAAFEMTNEYSFAASEKIREVAALRARLMGVAERVPLGNLREASQPFAEFETTTEYPAPVAAR</sequence>
<evidence type="ECO:0000313" key="2">
    <source>
        <dbReference type="Proteomes" id="UP000033651"/>
    </source>
</evidence>
<organism evidence="1 2">
    <name type="scientific">Luteibacter yeojuensis</name>
    <dbReference type="NCBI Taxonomy" id="345309"/>
    <lineage>
        <taxon>Bacteria</taxon>
        <taxon>Pseudomonadati</taxon>
        <taxon>Pseudomonadota</taxon>
        <taxon>Gammaproteobacteria</taxon>
        <taxon>Lysobacterales</taxon>
        <taxon>Rhodanobacteraceae</taxon>
        <taxon>Luteibacter</taxon>
    </lineage>
</organism>
<name>A0A0F3KLA6_9GAMM</name>
<protein>
    <submittedName>
        <fullName evidence="1">Uncharacterized protein</fullName>
    </submittedName>
</protein>
<dbReference type="Proteomes" id="UP000033651">
    <property type="component" value="Unassembled WGS sequence"/>
</dbReference>
<proteinExistence type="predicted"/>
<evidence type="ECO:0000313" key="1">
    <source>
        <dbReference type="EMBL" id="KJV32040.1"/>
    </source>
</evidence>
<accession>A0A0F3KLA6</accession>
<keyword evidence="2" id="KW-1185">Reference proteome</keyword>
<reference evidence="1 2" key="1">
    <citation type="submission" date="2015-03" db="EMBL/GenBank/DDBJ databases">
        <title>Draft genome sequence of Luteibacter yeojuensis strain SU11.</title>
        <authorList>
            <person name="Sulaiman J."/>
            <person name="Priya K."/>
            <person name="Chan K.-G."/>
        </authorList>
    </citation>
    <scope>NUCLEOTIDE SEQUENCE [LARGE SCALE GENOMIC DNA]</scope>
    <source>
        <strain evidence="1 2">SU11</strain>
    </source>
</reference>
<comment type="caution">
    <text evidence="1">The sequence shown here is derived from an EMBL/GenBank/DDBJ whole genome shotgun (WGS) entry which is preliminary data.</text>
</comment>